<dbReference type="InterPro" id="IPR018247">
    <property type="entry name" value="EF_Hand_1_Ca_BS"/>
</dbReference>
<proteinExistence type="predicted"/>
<feature type="domain" description="EF-hand" evidence="1">
    <location>
        <begin position="4"/>
        <end position="39"/>
    </location>
</feature>
<evidence type="ECO:0000259" key="1">
    <source>
        <dbReference type="PROSITE" id="PS50222"/>
    </source>
</evidence>
<name>A0A9W6SQ59_9ACTN</name>
<dbReference type="Proteomes" id="UP001165079">
    <property type="component" value="Unassembled WGS sequence"/>
</dbReference>
<organism evidence="2 3">
    <name type="scientific">Actinorhabdospora filicis</name>
    <dbReference type="NCBI Taxonomy" id="1785913"/>
    <lineage>
        <taxon>Bacteria</taxon>
        <taxon>Bacillati</taxon>
        <taxon>Actinomycetota</taxon>
        <taxon>Actinomycetes</taxon>
        <taxon>Micromonosporales</taxon>
        <taxon>Micromonosporaceae</taxon>
        <taxon>Actinorhabdospora</taxon>
    </lineage>
</organism>
<feature type="domain" description="EF-hand" evidence="1">
    <location>
        <begin position="68"/>
        <end position="90"/>
    </location>
</feature>
<dbReference type="RefSeq" id="WP_285665106.1">
    <property type="nucleotide sequence ID" value="NZ_BSTX01000003.1"/>
</dbReference>
<feature type="domain" description="EF-hand" evidence="1">
    <location>
        <begin position="98"/>
        <end position="133"/>
    </location>
</feature>
<reference evidence="2" key="1">
    <citation type="submission" date="2023-03" db="EMBL/GenBank/DDBJ databases">
        <title>Actinorhabdospora filicis NBRC 111898.</title>
        <authorList>
            <person name="Ichikawa N."/>
            <person name="Sato H."/>
            <person name="Tonouchi N."/>
        </authorList>
    </citation>
    <scope>NUCLEOTIDE SEQUENCE</scope>
    <source>
        <strain evidence="2">NBRC 111898</strain>
    </source>
</reference>
<dbReference type="SMART" id="SM00054">
    <property type="entry name" value="EFh"/>
    <property type="match status" value="3"/>
</dbReference>
<dbReference type="SUPFAM" id="SSF47473">
    <property type="entry name" value="EF-hand"/>
    <property type="match status" value="1"/>
</dbReference>
<keyword evidence="3" id="KW-1185">Reference proteome</keyword>
<dbReference type="Gene3D" id="1.10.238.10">
    <property type="entry name" value="EF-hand"/>
    <property type="match status" value="1"/>
</dbReference>
<comment type="caution">
    <text evidence="2">The sequence shown here is derived from an EMBL/GenBank/DDBJ whole genome shotgun (WGS) entry which is preliminary data.</text>
</comment>
<dbReference type="Pfam" id="PF13202">
    <property type="entry name" value="EF-hand_5"/>
    <property type="match status" value="2"/>
</dbReference>
<dbReference type="EMBL" id="BSTX01000003">
    <property type="protein sequence ID" value="GLZ79974.1"/>
    <property type="molecule type" value="Genomic_DNA"/>
</dbReference>
<dbReference type="InterPro" id="IPR002048">
    <property type="entry name" value="EF_hand_dom"/>
</dbReference>
<dbReference type="GO" id="GO:0005509">
    <property type="term" value="F:calcium ion binding"/>
    <property type="evidence" value="ECO:0007669"/>
    <property type="project" value="InterPro"/>
</dbReference>
<dbReference type="PROSITE" id="PS00018">
    <property type="entry name" value="EF_HAND_1"/>
    <property type="match status" value="4"/>
</dbReference>
<dbReference type="InterPro" id="IPR011992">
    <property type="entry name" value="EF-hand-dom_pair"/>
</dbReference>
<dbReference type="PROSITE" id="PS50222">
    <property type="entry name" value="EF_HAND_2"/>
    <property type="match status" value="3"/>
</dbReference>
<sequence>MSDEYQSRLTARFDALDRDGDGAVTFEDFAALASAVLDAVGEPVGTDRARALSKAAWSFYKGLALNTDVDRDGQITREEFLLAADVSLRGNPEGFERVVRPWAEAVVAVADRDGDGRVSRAEWVAVLAAMWLGGPAGEDLPGLDADEDGRITARELLDAAVRFYTDPRAVYAAPV</sequence>
<evidence type="ECO:0000313" key="2">
    <source>
        <dbReference type="EMBL" id="GLZ79974.1"/>
    </source>
</evidence>
<accession>A0A9W6SQ59</accession>
<evidence type="ECO:0000313" key="3">
    <source>
        <dbReference type="Proteomes" id="UP001165079"/>
    </source>
</evidence>
<dbReference type="AlphaFoldDB" id="A0A9W6SQ59"/>
<protein>
    <submittedName>
        <fullName evidence="2">Calcium-binding protein</fullName>
    </submittedName>
</protein>
<dbReference type="Pfam" id="PF13499">
    <property type="entry name" value="EF-hand_7"/>
    <property type="match status" value="1"/>
</dbReference>
<gene>
    <name evidence="2" type="ORF">Afil01_47810</name>
</gene>